<dbReference type="Proteomes" id="UP000189800">
    <property type="component" value="Unassembled WGS sequence"/>
</dbReference>
<name>A0A1T0CP57_9GAMM</name>
<gene>
    <name evidence="1" type="ORF">B0680_04915</name>
</gene>
<evidence type="ECO:0000313" key="2">
    <source>
        <dbReference type="Proteomes" id="UP000189800"/>
    </source>
</evidence>
<keyword evidence="2" id="KW-1185">Reference proteome</keyword>
<comment type="caution">
    <text evidence="1">The sequence shown here is derived from an EMBL/GenBank/DDBJ whole genome shotgun (WGS) entry which is preliminary data.</text>
</comment>
<accession>A0A1T0CP57</accession>
<dbReference type="STRING" id="470453.B0680_04915"/>
<dbReference type="EMBL" id="MUYU01000012">
    <property type="protein sequence ID" value="OOS24130.1"/>
    <property type="molecule type" value="Genomic_DNA"/>
</dbReference>
<evidence type="ECO:0000313" key="1">
    <source>
        <dbReference type="EMBL" id="OOS24130.1"/>
    </source>
</evidence>
<dbReference type="AlphaFoldDB" id="A0A1T0CP57"/>
<protein>
    <submittedName>
        <fullName evidence="1">Uncharacterized protein</fullName>
    </submittedName>
</protein>
<organism evidence="1 2">
    <name type="scientific">Moraxella pluranimalium</name>
    <dbReference type="NCBI Taxonomy" id="470453"/>
    <lineage>
        <taxon>Bacteria</taxon>
        <taxon>Pseudomonadati</taxon>
        <taxon>Pseudomonadota</taxon>
        <taxon>Gammaproteobacteria</taxon>
        <taxon>Moraxellales</taxon>
        <taxon>Moraxellaceae</taxon>
        <taxon>Moraxella</taxon>
    </lineage>
</organism>
<reference evidence="1 2" key="1">
    <citation type="submission" date="2017-02" db="EMBL/GenBank/DDBJ databases">
        <title>Draft genome sequence of Moraxella pluranimalium CCUG 54913T type strain.</title>
        <authorList>
            <person name="Salva-Serra F."/>
            <person name="Engstrom-Jakobsson H."/>
            <person name="Thorell K."/>
            <person name="Jaen-Luchoro D."/>
            <person name="Gonzales-Siles L."/>
            <person name="Karlsson R."/>
            <person name="Yazdan S."/>
            <person name="Boulund F."/>
            <person name="Johnning A."/>
            <person name="Engstrand L."/>
            <person name="Kristiansson E."/>
            <person name="Moore E."/>
        </authorList>
    </citation>
    <scope>NUCLEOTIDE SEQUENCE [LARGE SCALE GENOMIC DNA]</scope>
    <source>
        <strain evidence="1 2">CCUG 54913</strain>
    </source>
</reference>
<sequence>MNQEFISSAQRVVLSKTVGALMSLIGKPAYADGETHVAVMVQNIVLMLCEISLLLMPYKQ</sequence>
<proteinExistence type="predicted"/>